<organism evidence="1 2">
    <name type="scientific">Moritella yayanosii</name>
    <dbReference type="NCBI Taxonomy" id="69539"/>
    <lineage>
        <taxon>Bacteria</taxon>
        <taxon>Pseudomonadati</taxon>
        <taxon>Pseudomonadota</taxon>
        <taxon>Gammaproteobacteria</taxon>
        <taxon>Alteromonadales</taxon>
        <taxon>Moritellaceae</taxon>
        <taxon>Moritella</taxon>
    </lineage>
</organism>
<proteinExistence type="predicted"/>
<dbReference type="Proteomes" id="UP000250163">
    <property type="component" value="Chromosome MORIYA"/>
</dbReference>
<gene>
    <name evidence="1" type="ORF">MORIYA_2266</name>
</gene>
<dbReference type="KEGG" id="mya:MORIYA_2266"/>
<evidence type="ECO:0000313" key="1">
    <source>
        <dbReference type="EMBL" id="SQD78744.1"/>
    </source>
</evidence>
<dbReference type="RefSeq" id="WP_162629268.1">
    <property type="nucleotide sequence ID" value="NZ_LS483250.1"/>
</dbReference>
<keyword evidence="2" id="KW-1185">Reference proteome</keyword>
<accession>A0A330LP26</accession>
<name>A0A330LP26_9GAMM</name>
<dbReference type="AlphaFoldDB" id="A0A330LP26"/>
<protein>
    <submittedName>
        <fullName evidence="1">Uncharacterized protein</fullName>
    </submittedName>
</protein>
<evidence type="ECO:0000313" key="2">
    <source>
        <dbReference type="Proteomes" id="UP000250163"/>
    </source>
</evidence>
<sequence length="48" mass="5606">MKRLKRYKFSAWPNKDILMVAAGVYALEDDARQGRVFGVKPYLNPLYD</sequence>
<reference evidence="2" key="1">
    <citation type="submission" date="2018-05" db="EMBL/GenBank/DDBJ databases">
        <authorList>
            <person name="Cea G.-C."/>
            <person name="William W."/>
        </authorList>
    </citation>
    <scope>NUCLEOTIDE SEQUENCE [LARGE SCALE GENOMIC DNA]</scope>
    <source>
        <strain evidence="2">DB21MT 5</strain>
    </source>
</reference>
<dbReference type="EMBL" id="LS483250">
    <property type="protein sequence ID" value="SQD78744.1"/>
    <property type="molecule type" value="Genomic_DNA"/>
</dbReference>